<feature type="transmembrane region" description="Helical" evidence="7">
    <location>
        <begin position="12"/>
        <end position="35"/>
    </location>
</feature>
<keyword evidence="10" id="KW-1185">Reference proteome</keyword>
<evidence type="ECO:0000259" key="8">
    <source>
        <dbReference type="Pfam" id="PF13962"/>
    </source>
</evidence>
<keyword evidence="5" id="KW-0040">ANK repeat</keyword>
<name>A0A2G9I1G5_9LAMI</name>
<evidence type="ECO:0000313" key="9">
    <source>
        <dbReference type="EMBL" id="PIN23608.1"/>
    </source>
</evidence>
<gene>
    <name evidence="9" type="ORF">CDL12_03665</name>
</gene>
<reference evidence="10" key="1">
    <citation type="journal article" date="2018" name="Gigascience">
        <title>Genome assembly of the Pink Ipe (Handroanthus impetiginosus, Bignoniaceae), a highly valued, ecologically keystone Neotropical timber forest tree.</title>
        <authorList>
            <person name="Silva-Junior O.B."/>
            <person name="Grattapaglia D."/>
            <person name="Novaes E."/>
            <person name="Collevatti R.G."/>
        </authorList>
    </citation>
    <scope>NUCLEOTIDE SEQUENCE [LARGE SCALE GENOMIC DNA]</scope>
    <source>
        <strain evidence="10">cv. UFG-1</strain>
    </source>
</reference>
<feature type="transmembrane region" description="Helical" evidence="7">
    <location>
        <begin position="91"/>
        <end position="116"/>
    </location>
</feature>
<evidence type="ECO:0000256" key="6">
    <source>
        <dbReference type="ARBA" id="ARBA00023136"/>
    </source>
</evidence>
<dbReference type="STRING" id="429701.A0A2G9I1G5"/>
<evidence type="ECO:0000256" key="3">
    <source>
        <dbReference type="ARBA" id="ARBA00022737"/>
    </source>
</evidence>
<keyword evidence="4 7" id="KW-1133">Transmembrane helix</keyword>
<keyword evidence="2 7" id="KW-0812">Transmembrane</keyword>
<dbReference type="PANTHER" id="PTHR24186">
    <property type="entry name" value="PROTEIN PHOSPHATASE 1 REGULATORY SUBUNIT"/>
    <property type="match status" value="1"/>
</dbReference>
<feature type="transmembrane region" description="Helical" evidence="7">
    <location>
        <begin position="122"/>
        <end position="143"/>
    </location>
</feature>
<comment type="subcellular location">
    <subcellularLocation>
        <location evidence="1">Membrane</location>
        <topology evidence="1">Multi-pass membrane protein</topology>
    </subcellularLocation>
</comment>
<dbReference type="PANTHER" id="PTHR24186:SF46">
    <property type="entry name" value="PROTEIN ACCELERATED CELL DEATH 6-LIKE"/>
    <property type="match status" value="1"/>
</dbReference>
<dbReference type="InterPro" id="IPR026961">
    <property type="entry name" value="PGG_dom"/>
</dbReference>
<dbReference type="OrthoDB" id="598775at2759"/>
<dbReference type="EMBL" id="NKXS01000545">
    <property type="protein sequence ID" value="PIN23608.1"/>
    <property type="molecule type" value="Genomic_DNA"/>
</dbReference>
<accession>A0A2G9I1G5</accession>
<evidence type="ECO:0000256" key="2">
    <source>
        <dbReference type="ARBA" id="ARBA00022692"/>
    </source>
</evidence>
<organism evidence="9 10">
    <name type="scientific">Handroanthus impetiginosus</name>
    <dbReference type="NCBI Taxonomy" id="429701"/>
    <lineage>
        <taxon>Eukaryota</taxon>
        <taxon>Viridiplantae</taxon>
        <taxon>Streptophyta</taxon>
        <taxon>Embryophyta</taxon>
        <taxon>Tracheophyta</taxon>
        <taxon>Spermatophyta</taxon>
        <taxon>Magnoliopsida</taxon>
        <taxon>eudicotyledons</taxon>
        <taxon>Gunneridae</taxon>
        <taxon>Pentapetalae</taxon>
        <taxon>asterids</taxon>
        <taxon>lamiids</taxon>
        <taxon>Lamiales</taxon>
        <taxon>Bignoniaceae</taxon>
        <taxon>Crescentiina</taxon>
        <taxon>Tabebuia alliance</taxon>
        <taxon>Handroanthus</taxon>
    </lineage>
</organism>
<dbReference type="Pfam" id="PF13962">
    <property type="entry name" value="PGG"/>
    <property type="match status" value="1"/>
</dbReference>
<evidence type="ECO:0000256" key="5">
    <source>
        <dbReference type="ARBA" id="ARBA00023043"/>
    </source>
</evidence>
<protein>
    <recommendedName>
        <fullName evidence="8">PGG domain-containing protein</fullName>
    </recommendedName>
</protein>
<feature type="domain" description="PGG" evidence="8">
    <location>
        <begin position="7"/>
        <end position="115"/>
    </location>
</feature>
<evidence type="ECO:0000256" key="4">
    <source>
        <dbReference type="ARBA" id="ARBA00022989"/>
    </source>
</evidence>
<dbReference type="AlphaFoldDB" id="A0A2G9I1G5"/>
<feature type="transmembrane region" description="Helical" evidence="7">
    <location>
        <begin position="155"/>
        <end position="172"/>
    </location>
</feature>
<feature type="transmembrane region" description="Helical" evidence="7">
    <location>
        <begin position="55"/>
        <end position="79"/>
    </location>
</feature>
<evidence type="ECO:0000313" key="10">
    <source>
        <dbReference type="Proteomes" id="UP000231279"/>
    </source>
</evidence>
<dbReference type="GO" id="GO:0005886">
    <property type="term" value="C:plasma membrane"/>
    <property type="evidence" value="ECO:0007669"/>
    <property type="project" value="TreeGrafter"/>
</dbReference>
<sequence length="173" mass="18682">MSPIIENSKKSVNTLLLVSTLVATVTFAAVFTVPGGYNISGTDSGIATMLRGKGFHIFVICDSIAMYSSIIAAVALIWAQLGDVTLFLDAFNLAVPFLGIALSMMSMTFTAGLFLAVSKLRWLSTAVLVMGITFFAMLSVILIPLCIPVTPSNRIYRYISYYPFYLIILATGN</sequence>
<dbReference type="Proteomes" id="UP000231279">
    <property type="component" value="Unassembled WGS sequence"/>
</dbReference>
<keyword evidence="3" id="KW-0677">Repeat</keyword>
<proteinExistence type="predicted"/>
<evidence type="ECO:0000256" key="1">
    <source>
        <dbReference type="ARBA" id="ARBA00004141"/>
    </source>
</evidence>
<evidence type="ECO:0000256" key="7">
    <source>
        <dbReference type="SAM" id="Phobius"/>
    </source>
</evidence>
<comment type="caution">
    <text evidence="9">The sequence shown here is derived from an EMBL/GenBank/DDBJ whole genome shotgun (WGS) entry which is preliminary data.</text>
</comment>
<keyword evidence="6 7" id="KW-0472">Membrane</keyword>